<reference evidence="5 6" key="1">
    <citation type="submission" date="2024-10" db="EMBL/GenBank/DDBJ databases">
        <title>Updated reference genomes for cyclostephanoid diatoms.</title>
        <authorList>
            <person name="Roberts W.R."/>
            <person name="Alverson A.J."/>
        </authorList>
    </citation>
    <scope>NUCLEOTIDE SEQUENCE [LARGE SCALE GENOMIC DNA]</scope>
    <source>
        <strain evidence="5 6">AJA276-08</strain>
    </source>
</reference>
<dbReference type="PANTHER" id="PTHR48060:SF21">
    <property type="entry name" value="L DOMAIN-LIKE PROTEIN"/>
    <property type="match status" value="1"/>
</dbReference>
<keyword evidence="1" id="KW-0732">Signal</keyword>
<sequence>MAKAKSSRSSAERNKYSRRDRPHDRRRPAFANEDGAAGEGLEMDTASTPFATERQRNGDDEDNRSVLADDSSTASTLSYIHSILERRRVMVLPSNVVGGDDPRSRPSLPHRSTDCHYGARPPIEDTSWRRRPKRRKSNDALLALSTIVGLWLAIPRIILNNPTTPIPHDSGDLLMTDASDRQGEGESPHDGLWVSSMDTGRVQFGNPQHGRGTDDKLASRTGSEFNKFADEDGSEGPWRTSAFYGTDAIAESSSLTERFMELRHRLSSLYSQAVPSEAPGDSSDQPIFLHPLYDFRSSQFKALFWLANVDGLRLRHYDPGLVQRSTMLSPSQSECEWKSRIMDGAGRGGGIRSCDRNKTIVEISLYNELTGTIPTEIGQLRNLRTLYLGRNHLTGTIPTELGMIQKLSSLSLQWNDLSGTIPEHYLKNLLQLKALQIEGNDKLIGKIRQHNLLCQMRNKYHGPLPQDQEKYVGRRTLRIFTATCVPLSGSDAVSDRLECACCTECFGKTTKDLLY</sequence>
<keyword evidence="4" id="KW-1133">Transmembrane helix</keyword>
<feature type="compositionally biased region" description="Basic and acidic residues" evidence="3">
    <location>
        <begin position="10"/>
        <end position="23"/>
    </location>
</feature>
<evidence type="ECO:0000313" key="5">
    <source>
        <dbReference type="EMBL" id="KAL3779015.1"/>
    </source>
</evidence>
<evidence type="ECO:0000256" key="2">
    <source>
        <dbReference type="ARBA" id="ARBA00022737"/>
    </source>
</evidence>
<gene>
    <name evidence="5" type="ORF">ACHAW5_003290</name>
</gene>
<dbReference type="Proteomes" id="UP001530315">
    <property type="component" value="Unassembled WGS sequence"/>
</dbReference>
<keyword evidence="4" id="KW-0472">Membrane</keyword>
<organism evidence="5 6">
    <name type="scientific">Stephanodiscus triporus</name>
    <dbReference type="NCBI Taxonomy" id="2934178"/>
    <lineage>
        <taxon>Eukaryota</taxon>
        <taxon>Sar</taxon>
        <taxon>Stramenopiles</taxon>
        <taxon>Ochrophyta</taxon>
        <taxon>Bacillariophyta</taxon>
        <taxon>Coscinodiscophyceae</taxon>
        <taxon>Thalassiosirophycidae</taxon>
        <taxon>Stephanodiscales</taxon>
        <taxon>Stephanodiscaceae</taxon>
        <taxon>Stephanodiscus</taxon>
    </lineage>
</organism>
<evidence type="ECO:0000256" key="1">
    <source>
        <dbReference type="ARBA" id="ARBA00022729"/>
    </source>
</evidence>
<feature type="transmembrane region" description="Helical" evidence="4">
    <location>
        <begin position="140"/>
        <end position="159"/>
    </location>
</feature>
<dbReference type="PANTHER" id="PTHR48060">
    <property type="entry name" value="DNA DAMAGE-REPAIR/TOLERATION PROTEIN DRT100"/>
    <property type="match status" value="1"/>
</dbReference>
<feature type="region of interest" description="Disordered" evidence="3">
    <location>
        <begin position="1"/>
        <end position="71"/>
    </location>
</feature>
<dbReference type="FunFam" id="3.80.10.10:FF:000383">
    <property type="entry name" value="Leucine-rich repeat receptor protein kinase EMS1"/>
    <property type="match status" value="1"/>
</dbReference>
<keyword evidence="6" id="KW-1185">Reference proteome</keyword>
<protein>
    <recommendedName>
        <fullName evidence="7">L domain-like protein</fullName>
    </recommendedName>
</protein>
<name>A0ABD3NSF5_9STRA</name>
<dbReference type="Gene3D" id="3.80.10.10">
    <property type="entry name" value="Ribonuclease Inhibitor"/>
    <property type="match status" value="1"/>
</dbReference>
<evidence type="ECO:0000256" key="3">
    <source>
        <dbReference type="SAM" id="MobiDB-lite"/>
    </source>
</evidence>
<dbReference type="SUPFAM" id="SSF52058">
    <property type="entry name" value="L domain-like"/>
    <property type="match status" value="1"/>
</dbReference>
<evidence type="ECO:0000256" key="4">
    <source>
        <dbReference type="SAM" id="Phobius"/>
    </source>
</evidence>
<dbReference type="Pfam" id="PF00560">
    <property type="entry name" value="LRR_1"/>
    <property type="match status" value="1"/>
</dbReference>
<comment type="caution">
    <text evidence="5">The sequence shown here is derived from an EMBL/GenBank/DDBJ whole genome shotgun (WGS) entry which is preliminary data.</text>
</comment>
<keyword evidence="4" id="KW-0812">Transmembrane</keyword>
<dbReference type="InterPro" id="IPR032675">
    <property type="entry name" value="LRR_dom_sf"/>
</dbReference>
<dbReference type="EMBL" id="JALLAZ020001188">
    <property type="protein sequence ID" value="KAL3779015.1"/>
    <property type="molecule type" value="Genomic_DNA"/>
</dbReference>
<proteinExistence type="predicted"/>
<keyword evidence="2" id="KW-0677">Repeat</keyword>
<dbReference type="InterPro" id="IPR001611">
    <property type="entry name" value="Leu-rich_rpt"/>
</dbReference>
<dbReference type="AlphaFoldDB" id="A0ABD3NSF5"/>
<evidence type="ECO:0008006" key="7">
    <source>
        <dbReference type="Google" id="ProtNLM"/>
    </source>
</evidence>
<dbReference type="InterPro" id="IPR053211">
    <property type="entry name" value="DNA_repair-toleration"/>
</dbReference>
<feature type="region of interest" description="Disordered" evidence="3">
    <location>
        <begin position="94"/>
        <end position="135"/>
    </location>
</feature>
<evidence type="ECO:0000313" key="6">
    <source>
        <dbReference type="Proteomes" id="UP001530315"/>
    </source>
</evidence>
<accession>A0ABD3NSF5</accession>